<evidence type="ECO:0000313" key="2">
    <source>
        <dbReference type="Proteomes" id="UP000193200"/>
    </source>
</evidence>
<protein>
    <submittedName>
        <fullName evidence="1">Uncharacterized protein</fullName>
    </submittedName>
</protein>
<accession>A0A1Y5S2B2</accession>
<gene>
    <name evidence="1" type="ORF">OCH7691_00947</name>
</gene>
<reference evidence="1 2" key="1">
    <citation type="submission" date="2017-03" db="EMBL/GenBank/DDBJ databases">
        <authorList>
            <person name="Afonso C.L."/>
            <person name="Miller P.J."/>
            <person name="Scott M.A."/>
            <person name="Spackman E."/>
            <person name="Goraichik I."/>
            <person name="Dimitrov K.M."/>
            <person name="Suarez D.L."/>
            <person name="Swayne D.E."/>
        </authorList>
    </citation>
    <scope>NUCLEOTIDE SEQUENCE [LARGE SCALE GENOMIC DNA]</scope>
    <source>
        <strain evidence="1 2">CECT 7691</strain>
    </source>
</reference>
<keyword evidence="2" id="KW-1185">Reference proteome</keyword>
<sequence length="46" mass="4884">MIAAAVRQAGPVGPARRSAARAGAYFTRSMIIAMPWPTPMHMVQSA</sequence>
<dbReference type="AlphaFoldDB" id="A0A1Y5S2B2"/>
<dbReference type="EMBL" id="FWFR01000001">
    <property type="protein sequence ID" value="SLN28344.1"/>
    <property type="molecule type" value="Genomic_DNA"/>
</dbReference>
<organism evidence="1 2">
    <name type="scientific">Oceanibacterium hippocampi</name>
    <dbReference type="NCBI Taxonomy" id="745714"/>
    <lineage>
        <taxon>Bacteria</taxon>
        <taxon>Pseudomonadati</taxon>
        <taxon>Pseudomonadota</taxon>
        <taxon>Alphaproteobacteria</taxon>
        <taxon>Sneathiellales</taxon>
        <taxon>Sneathiellaceae</taxon>
        <taxon>Oceanibacterium</taxon>
    </lineage>
</organism>
<dbReference type="Proteomes" id="UP000193200">
    <property type="component" value="Unassembled WGS sequence"/>
</dbReference>
<dbReference type="InParanoid" id="A0A1Y5S2B2"/>
<name>A0A1Y5S2B2_9PROT</name>
<evidence type="ECO:0000313" key="1">
    <source>
        <dbReference type="EMBL" id="SLN28344.1"/>
    </source>
</evidence>
<proteinExistence type="predicted"/>